<dbReference type="Pfam" id="PF13181">
    <property type="entry name" value="TPR_8"/>
    <property type="match status" value="2"/>
</dbReference>
<keyword evidence="2 3" id="KW-0802">TPR repeat</keyword>
<dbReference type="STRING" id="234267.Acid_6404"/>
<dbReference type="SUPFAM" id="SSF48452">
    <property type="entry name" value="TPR-like"/>
    <property type="match status" value="1"/>
</dbReference>
<dbReference type="InParanoid" id="Q01SP0"/>
<feature type="signal peptide" evidence="5">
    <location>
        <begin position="1"/>
        <end position="22"/>
    </location>
</feature>
<dbReference type="eggNOG" id="COG0457">
    <property type="taxonomic scope" value="Bacteria"/>
</dbReference>
<dbReference type="PROSITE" id="PS50293">
    <property type="entry name" value="TPR_REGION"/>
    <property type="match status" value="1"/>
</dbReference>
<dbReference type="AlphaFoldDB" id="Q01SP0"/>
<feature type="region of interest" description="Disordered" evidence="4">
    <location>
        <begin position="368"/>
        <end position="387"/>
    </location>
</feature>
<dbReference type="EMBL" id="CP000473">
    <property type="protein sequence ID" value="ABJ87330.1"/>
    <property type="molecule type" value="Genomic_DNA"/>
</dbReference>
<dbReference type="PANTHER" id="PTHR44858:SF1">
    <property type="entry name" value="UDP-N-ACETYLGLUCOSAMINE--PEPTIDE N-ACETYLGLUCOSAMINYLTRANSFERASE SPINDLY-RELATED"/>
    <property type="match status" value="1"/>
</dbReference>
<feature type="repeat" description="TPR" evidence="3">
    <location>
        <begin position="165"/>
        <end position="198"/>
    </location>
</feature>
<evidence type="ECO:0000256" key="3">
    <source>
        <dbReference type="PROSITE-ProRule" id="PRU00339"/>
    </source>
</evidence>
<evidence type="ECO:0000256" key="2">
    <source>
        <dbReference type="ARBA" id="ARBA00022803"/>
    </source>
</evidence>
<keyword evidence="1" id="KW-0677">Repeat</keyword>
<dbReference type="Pfam" id="PF13620">
    <property type="entry name" value="CarboxypepD_reg"/>
    <property type="match status" value="1"/>
</dbReference>
<sequence precursor="true">MKFRNLVVAAAGTLFLSLASFAQITAIEGNVIAPEGGPLVKGLVKITRTDIKGNYKCNTDKKGHYFYNGLPLGTYNIAVEIDGKEMDGVNGVRTRLGDPTPVNFDLQKIAQQNAAKAASATAAAASGAAPALSKEQERGMTKEQKEAYEKAIKDREGAMKKNKELNDAFTAGLAAVQAKDYDTAITNLTKASELDPKQVAVWAQLADAYVGAASKKTGPEFDATMQKGIEAYGKALELNPADAATHNNFALALAKAKKFPEMQAELQKAAELDPPKAGQYYYNLGALLVNAGQSEPAGAAFKKAIELDPNHADSYYQYGVYLVGKASFAADGKVTPVPGTVDAFQKYLQLAPTGQFADSAKGMLSSMDTKVDTSYKNPNAPAPKKKK</sequence>
<protein>
    <submittedName>
        <fullName evidence="6">TPR repeat-containing protein</fullName>
    </submittedName>
</protein>
<accession>Q01SP0</accession>
<organism evidence="6">
    <name type="scientific">Solibacter usitatus (strain Ellin6076)</name>
    <dbReference type="NCBI Taxonomy" id="234267"/>
    <lineage>
        <taxon>Bacteria</taxon>
        <taxon>Pseudomonadati</taxon>
        <taxon>Acidobacteriota</taxon>
        <taxon>Terriglobia</taxon>
        <taxon>Bryobacterales</taxon>
        <taxon>Solibacteraceae</taxon>
        <taxon>Candidatus Solibacter</taxon>
    </lineage>
</organism>
<dbReference type="SUPFAM" id="SSF49464">
    <property type="entry name" value="Carboxypeptidase regulatory domain-like"/>
    <property type="match status" value="1"/>
</dbReference>
<dbReference type="InterPro" id="IPR008969">
    <property type="entry name" value="CarboxyPept-like_regulatory"/>
</dbReference>
<evidence type="ECO:0000313" key="6">
    <source>
        <dbReference type="EMBL" id="ABJ87330.1"/>
    </source>
</evidence>
<dbReference type="HOGENOM" id="CLU_745828_0_0_0"/>
<dbReference type="PROSITE" id="PS50005">
    <property type="entry name" value="TPR"/>
    <property type="match status" value="2"/>
</dbReference>
<gene>
    <name evidence="6" type="ordered locus">Acid_6404</name>
</gene>
<dbReference type="InterPro" id="IPR011990">
    <property type="entry name" value="TPR-like_helical_dom_sf"/>
</dbReference>
<keyword evidence="5" id="KW-0732">Signal</keyword>
<dbReference type="InterPro" id="IPR050498">
    <property type="entry name" value="Ycf3"/>
</dbReference>
<dbReference type="KEGG" id="sus:Acid_6404"/>
<dbReference type="SMART" id="SM00028">
    <property type="entry name" value="TPR"/>
    <property type="match status" value="3"/>
</dbReference>
<evidence type="ECO:0000256" key="1">
    <source>
        <dbReference type="ARBA" id="ARBA00022737"/>
    </source>
</evidence>
<proteinExistence type="predicted"/>
<feature type="chain" id="PRO_5004162581" evidence="5">
    <location>
        <begin position="23"/>
        <end position="387"/>
    </location>
</feature>
<feature type="repeat" description="TPR" evidence="3">
    <location>
        <begin position="278"/>
        <end position="311"/>
    </location>
</feature>
<reference evidence="6" key="1">
    <citation type="submission" date="2006-10" db="EMBL/GenBank/DDBJ databases">
        <title>Complete sequence of Solibacter usitatus Ellin6076.</title>
        <authorList>
            <consortium name="US DOE Joint Genome Institute"/>
            <person name="Copeland A."/>
            <person name="Lucas S."/>
            <person name="Lapidus A."/>
            <person name="Barry K."/>
            <person name="Detter J.C."/>
            <person name="Glavina del Rio T."/>
            <person name="Hammon N."/>
            <person name="Israni S."/>
            <person name="Dalin E."/>
            <person name="Tice H."/>
            <person name="Pitluck S."/>
            <person name="Thompson L.S."/>
            <person name="Brettin T."/>
            <person name="Bruce D."/>
            <person name="Han C."/>
            <person name="Tapia R."/>
            <person name="Gilna P."/>
            <person name="Schmutz J."/>
            <person name="Larimer F."/>
            <person name="Land M."/>
            <person name="Hauser L."/>
            <person name="Kyrpides N."/>
            <person name="Mikhailova N."/>
            <person name="Janssen P.H."/>
            <person name="Kuske C.R."/>
            <person name="Richardson P."/>
        </authorList>
    </citation>
    <scope>NUCLEOTIDE SEQUENCE</scope>
    <source>
        <strain evidence="6">Ellin6076</strain>
    </source>
</reference>
<dbReference type="PANTHER" id="PTHR44858">
    <property type="entry name" value="TETRATRICOPEPTIDE REPEAT PROTEIN 6"/>
    <property type="match status" value="1"/>
</dbReference>
<dbReference type="Gene3D" id="2.60.40.1120">
    <property type="entry name" value="Carboxypeptidase-like, regulatory domain"/>
    <property type="match status" value="1"/>
</dbReference>
<dbReference type="OrthoDB" id="108250at2"/>
<evidence type="ECO:0000256" key="4">
    <source>
        <dbReference type="SAM" id="MobiDB-lite"/>
    </source>
</evidence>
<evidence type="ECO:0000256" key="5">
    <source>
        <dbReference type="SAM" id="SignalP"/>
    </source>
</evidence>
<dbReference type="Gene3D" id="1.25.40.10">
    <property type="entry name" value="Tetratricopeptide repeat domain"/>
    <property type="match status" value="3"/>
</dbReference>
<name>Q01SP0_SOLUE</name>
<dbReference type="InterPro" id="IPR019734">
    <property type="entry name" value="TPR_rpt"/>
</dbReference>